<gene>
    <name evidence="2" type="primary">si:dkey-205k8.5</name>
</gene>
<evidence type="ECO:0000313" key="2">
    <source>
        <dbReference type="RefSeq" id="XP_073772686.1"/>
    </source>
</evidence>
<proteinExistence type="predicted"/>
<organism evidence="1 2">
    <name type="scientific">Danio rerio</name>
    <name type="common">Zebrafish</name>
    <name type="synonym">Brachydanio rerio</name>
    <dbReference type="NCBI Taxonomy" id="7955"/>
    <lineage>
        <taxon>Eukaryota</taxon>
        <taxon>Metazoa</taxon>
        <taxon>Chordata</taxon>
        <taxon>Craniata</taxon>
        <taxon>Vertebrata</taxon>
        <taxon>Euteleostomi</taxon>
        <taxon>Actinopterygii</taxon>
        <taxon>Neopterygii</taxon>
        <taxon>Teleostei</taxon>
        <taxon>Ostariophysi</taxon>
        <taxon>Cypriniformes</taxon>
        <taxon>Danionidae</taxon>
        <taxon>Danioninae</taxon>
        <taxon>Danio</taxon>
    </lineage>
</organism>
<keyword evidence="1" id="KW-1185">Reference proteome</keyword>
<dbReference type="RefSeq" id="XP_073772686.1">
    <property type="nucleotide sequence ID" value="XM_073916585.1"/>
</dbReference>
<accession>A0AC58GSH7</accession>
<evidence type="ECO:0000313" key="1">
    <source>
        <dbReference type="Proteomes" id="UP000000437"/>
    </source>
</evidence>
<protein>
    <submittedName>
        <fullName evidence="2">Spermatogenesis-associated protein 1 isoform X1</fullName>
    </submittedName>
</protein>
<reference evidence="2" key="1">
    <citation type="submission" date="2025-08" db="UniProtKB">
        <authorList>
            <consortium name="RefSeq"/>
        </authorList>
    </citation>
    <scope>IDENTIFICATION</scope>
    <source>
        <strain evidence="2">Tuebingen</strain>
        <tissue evidence="2">Fibroblasts and whole tissue</tissue>
    </source>
</reference>
<sequence length="470" mass="53634">MSGFTGKETEITELVELHVFFVPEDQFDRRLNKVSAAAVDSFISAGFIRVDSEASLSDLRSELGSILGLDRIAEKYIFLKCVGRSFALVKLRQERELTVKSFTPPFAPFPEIYLLPVLENDSDLCSSTFSPETLVSSTDHHSHNLLRPTCAPANIKEPIKFPSINIGPRQSVLMQEAEEEESDEDAEYTDTPLPTYSAHEQMESINKQHDRKLAKQEGFSQVEMNATAKKKRYFKRNAKNTGASQALEAFDDTHGLTRKLNSSLTLKSSEGKTENVVLMSRPNSPIPAESNSPLSAYSLEFFTPQTTTSNSNEYQKEIKLLKEQKKELEKTRQMLLKKGRVLLALNRHRRNQARDRWKRQYFDTKKSTTSLEDKLKGIQQELHTFYSKMLQQLQARDGAKHRTQTRKPSSSRLKNELIIQIMTESSEIDNLRKNVDDAKMKLATEIKLRKQAATELRALRAELMEKRAQL</sequence>
<dbReference type="Proteomes" id="UP000000437">
    <property type="component" value="Chromosome 11"/>
</dbReference>
<name>A0AC58GSH7_DANRE</name>